<keyword evidence="3" id="KW-1185">Reference proteome</keyword>
<keyword evidence="1" id="KW-0472">Membrane</keyword>
<evidence type="ECO:0000313" key="3">
    <source>
        <dbReference type="Proteomes" id="UP000198854"/>
    </source>
</evidence>
<protein>
    <submittedName>
        <fullName evidence="2">Uncharacterized protein</fullName>
    </submittedName>
</protein>
<gene>
    <name evidence="2" type="ORF">SAMN04488136_11723</name>
</gene>
<name>A0A1G8CQ80_9VIBR</name>
<dbReference type="RefSeq" id="WP_245696697.1">
    <property type="nucleotide sequence ID" value="NZ_FNDD01000017.1"/>
</dbReference>
<feature type="transmembrane region" description="Helical" evidence="1">
    <location>
        <begin position="69"/>
        <end position="87"/>
    </location>
</feature>
<dbReference type="Proteomes" id="UP000198854">
    <property type="component" value="Unassembled WGS sequence"/>
</dbReference>
<evidence type="ECO:0000313" key="2">
    <source>
        <dbReference type="EMBL" id="SDH47691.1"/>
    </source>
</evidence>
<dbReference type="EMBL" id="FNDD01000017">
    <property type="protein sequence ID" value="SDH47691.1"/>
    <property type="molecule type" value="Genomic_DNA"/>
</dbReference>
<dbReference type="AlphaFoldDB" id="A0A1G8CQ80"/>
<organism evidence="2 3">
    <name type="scientific">Vibrio xiamenensis</name>
    <dbReference type="NCBI Taxonomy" id="861298"/>
    <lineage>
        <taxon>Bacteria</taxon>
        <taxon>Pseudomonadati</taxon>
        <taxon>Pseudomonadota</taxon>
        <taxon>Gammaproteobacteria</taxon>
        <taxon>Vibrionales</taxon>
        <taxon>Vibrionaceae</taxon>
        <taxon>Vibrio</taxon>
    </lineage>
</organism>
<feature type="transmembrane region" description="Helical" evidence="1">
    <location>
        <begin position="42"/>
        <end position="63"/>
    </location>
</feature>
<reference evidence="3" key="1">
    <citation type="submission" date="2016-10" db="EMBL/GenBank/DDBJ databases">
        <authorList>
            <person name="Varghese N."/>
            <person name="Submissions S."/>
        </authorList>
    </citation>
    <scope>NUCLEOTIDE SEQUENCE [LARGE SCALE GENOMIC DNA]</scope>
    <source>
        <strain evidence="3">CGMCC 1.10228</strain>
    </source>
</reference>
<keyword evidence="1" id="KW-0812">Transmembrane</keyword>
<proteinExistence type="predicted"/>
<sequence length="256" mass="28700">MSTDIKETRMLSLGNLVEQSNNQIAEIKREQSAQITATARNIGFVVFGLLGLFLVGFIALQIIAGTIALLVGLGGLAFMFYALRYLTMNDKHIKQKMRNRVIANMIEEAKTHKVETLTNLVLDSKERLDGARQARDKMGGYVGKVNAKLAEADTSSPHYKRMVKMSEQVEQAYELVKKNVERAGQAHKRLSTKVQEYKEMAEFSDIVNDAMAFAKSKTDTLEEMLGMEAFAQIDQDFQEAMVSIENSVADYELDND</sequence>
<accession>A0A1G8CQ80</accession>
<keyword evidence="1" id="KW-1133">Transmembrane helix</keyword>
<evidence type="ECO:0000256" key="1">
    <source>
        <dbReference type="SAM" id="Phobius"/>
    </source>
</evidence>
<dbReference type="STRING" id="861298.SAMN04488136_11723"/>